<protein>
    <recommendedName>
        <fullName evidence="1">VWFA domain-containing protein</fullName>
    </recommendedName>
</protein>
<reference evidence="2 3" key="1">
    <citation type="submission" date="2019-07" db="EMBL/GenBank/DDBJ databases">
        <title>Whole genome shotgun sequence of Alkalibacillus haloalkaliphilus NBRC 103110.</title>
        <authorList>
            <person name="Hosoyama A."/>
            <person name="Uohara A."/>
            <person name="Ohji S."/>
            <person name="Ichikawa N."/>
        </authorList>
    </citation>
    <scope>NUCLEOTIDE SEQUENCE [LARGE SCALE GENOMIC DNA]</scope>
    <source>
        <strain evidence="2 3">NBRC 103110</strain>
    </source>
</reference>
<keyword evidence="3" id="KW-1185">Reference proteome</keyword>
<feature type="domain" description="VWFA" evidence="1">
    <location>
        <begin position="135"/>
        <end position="249"/>
    </location>
</feature>
<dbReference type="Pfam" id="PF00092">
    <property type="entry name" value="VWA"/>
    <property type="match status" value="1"/>
</dbReference>
<dbReference type="EMBL" id="BJYA01000001">
    <property type="protein sequence ID" value="GEN44747.1"/>
    <property type="molecule type" value="Genomic_DNA"/>
</dbReference>
<dbReference type="CDD" id="cd00198">
    <property type="entry name" value="vWFA"/>
    <property type="match status" value="1"/>
</dbReference>
<organism evidence="2 3">
    <name type="scientific">Alkalibacillus haloalkaliphilus</name>
    <dbReference type="NCBI Taxonomy" id="94136"/>
    <lineage>
        <taxon>Bacteria</taxon>
        <taxon>Bacillati</taxon>
        <taxon>Bacillota</taxon>
        <taxon>Bacilli</taxon>
        <taxon>Bacillales</taxon>
        <taxon>Bacillaceae</taxon>
        <taxon>Alkalibacillus</taxon>
    </lineage>
</organism>
<dbReference type="Gene3D" id="3.40.50.410">
    <property type="entry name" value="von Willebrand factor, type A domain"/>
    <property type="match status" value="1"/>
</dbReference>
<dbReference type="Proteomes" id="UP000321440">
    <property type="component" value="Unassembled WGS sequence"/>
</dbReference>
<comment type="caution">
    <text evidence="2">The sequence shown here is derived from an EMBL/GenBank/DDBJ whole genome shotgun (WGS) entry which is preliminary data.</text>
</comment>
<dbReference type="RefSeq" id="WP_146814054.1">
    <property type="nucleotide sequence ID" value="NZ_BJYA01000001.1"/>
</dbReference>
<dbReference type="OrthoDB" id="2960279at2"/>
<accession>A0A511W127</accession>
<proteinExistence type="predicted"/>
<sequence>MNKGTVSQILLITDGCSNQGEDPVSVSQQIAQEGITVNVIGVLEDDQTEDPTGLQEVNDIAEAGGGISRIVYADDLSETVQMVTKQAMNQTIQGYVNKELQQIFGKEADEASLPPETRGEVQEVMEELGETCDLKVLVLVDTSASMQNKMSSVKESLDDLILSLDARAGSHYFSIYQFPTRKKVVKELLDWTNDGNRLAKVFPKFAVGGITPTGAALKEAAKAFHISMGDEVMRGAAYDVVDSSYRQSL</sequence>
<dbReference type="InterPro" id="IPR036465">
    <property type="entry name" value="vWFA_dom_sf"/>
</dbReference>
<feature type="domain" description="VWFA" evidence="1">
    <location>
        <begin position="1"/>
        <end position="92"/>
    </location>
</feature>
<dbReference type="SUPFAM" id="SSF53300">
    <property type="entry name" value="vWA-like"/>
    <property type="match status" value="2"/>
</dbReference>
<evidence type="ECO:0000259" key="1">
    <source>
        <dbReference type="PROSITE" id="PS50234"/>
    </source>
</evidence>
<name>A0A511W127_9BACI</name>
<dbReference type="Pfam" id="PF13768">
    <property type="entry name" value="VWA_3"/>
    <property type="match status" value="1"/>
</dbReference>
<dbReference type="PROSITE" id="PS50234">
    <property type="entry name" value="VWFA"/>
    <property type="match status" value="2"/>
</dbReference>
<evidence type="ECO:0000313" key="2">
    <source>
        <dbReference type="EMBL" id="GEN44747.1"/>
    </source>
</evidence>
<dbReference type="InterPro" id="IPR002035">
    <property type="entry name" value="VWF_A"/>
</dbReference>
<evidence type="ECO:0000313" key="3">
    <source>
        <dbReference type="Proteomes" id="UP000321440"/>
    </source>
</evidence>
<dbReference type="AlphaFoldDB" id="A0A511W127"/>
<gene>
    <name evidence="2" type="primary">yabS</name>
    <name evidence="2" type="ORF">AHA02nite_05230</name>
</gene>